<evidence type="ECO:0000313" key="8">
    <source>
        <dbReference type="EMBL" id="CCH72461.1"/>
    </source>
</evidence>
<dbReference type="SUPFAM" id="SSF103473">
    <property type="entry name" value="MFS general substrate transporter"/>
    <property type="match status" value="1"/>
</dbReference>
<evidence type="ECO:0000256" key="4">
    <source>
        <dbReference type="ARBA" id="ARBA00022989"/>
    </source>
</evidence>
<evidence type="ECO:0000259" key="7">
    <source>
        <dbReference type="PROSITE" id="PS50850"/>
    </source>
</evidence>
<feature type="transmembrane region" description="Helical" evidence="6">
    <location>
        <begin position="37"/>
        <end position="54"/>
    </location>
</feature>
<dbReference type="STRING" id="1193182.BN11_170013"/>
<evidence type="ECO:0000256" key="6">
    <source>
        <dbReference type="SAM" id="Phobius"/>
    </source>
</evidence>
<dbReference type="InterPro" id="IPR036259">
    <property type="entry name" value="MFS_trans_sf"/>
</dbReference>
<accession>W6JV39</accession>
<feature type="transmembrane region" description="Helical" evidence="6">
    <location>
        <begin position="194"/>
        <end position="214"/>
    </location>
</feature>
<name>W6JV39_9MICO</name>
<feature type="transmembrane region" description="Helical" evidence="6">
    <location>
        <begin position="104"/>
        <end position="121"/>
    </location>
</feature>
<evidence type="ECO:0000256" key="3">
    <source>
        <dbReference type="ARBA" id="ARBA00022692"/>
    </source>
</evidence>
<comment type="subcellular location">
    <subcellularLocation>
        <location evidence="1">Cell membrane</location>
        <topology evidence="1">Multi-pass membrane protein</topology>
    </subcellularLocation>
</comment>
<dbReference type="Pfam" id="PF07690">
    <property type="entry name" value="MFS_1"/>
    <property type="match status" value="1"/>
</dbReference>
<dbReference type="PANTHER" id="PTHR23513">
    <property type="entry name" value="INTEGRAL MEMBRANE EFFLUX PROTEIN-RELATED"/>
    <property type="match status" value="1"/>
</dbReference>
<keyword evidence="4 6" id="KW-1133">Transmembrane helix</keyword>
<dbReference type="PROSITE" id="PS50850">
    <property type="entry name" value="MFS"/>
    <property type="match status" value="1"/>
</dbReference>
<feature type="transmembrane region" description="Helical" evidence="6">
    <location>
        <begin position="164"/>
        <end position="182"/>
    </location>
</feature>
<evidence type="ECO:0000256" key="2">
    <source>
        <dbReference type="ARBA" id="ARBA00022475"/>
    </source>
</evidence>
<proteinExistence type="predicted"/>
<feature type="transmembrane region" description="Helical" evidence="6">
    <location>
        <begin position="74"/>
        <end position="97"/>
    </location>
</feature>
<keyword evidence="5 6" id="KW-0472">Membrane</keyword>
<feature type="domain" description="Major facilitator superfamily (MFS) profile" evidence="7">
    <location>
        <begin position="39"/>
        <end position="224"/>
    </location>
</feature>
<dbReference type="GO" id="GO:0022857">
    <property type="term" value="F:transmembrane transporter activity"/>
    <property type="evidence" value="ECO:0007669"/>
    <property type="project" value="InterPro"/>
</dbReference>
<dbReference type="AlphaFoldDB" id="W6JV39"/>
<feature type="transmembrane region" description="Helical" evidence="6">
    <location>
        <begin position="127"/>
        <end position="152"/>
    </location>
</feature>
<dbReference type="PANTHER" id="PTHR23513:SF6">
    <property type="entry name" value="MAJOR FACILITATOR SUPERFAMILY ASSOCIATED DOMAIN-CONTAINING PROTEIN"/>
    <property type="match status" value="1"/>
</dbReference>
<dbReference type="InterPro" id="IPR011701">
    <property type="entry name" value="MFS"/>
</dbReference>
<keyword evidence="3 6" id="KW-0812">Transmembrane</keyword>
<keyword evidence="9" id="KW-1185">Reference proteome</keyword>
<evidence type="ECO:0000313" key="9">
    <source>
        <dbReference type="Proteomes" id="UP000035763"/>
    </source>
</evidence>
<sequence length="224" mass="22942">MVAALLLRLPPRVDGEPADPARLEFLPRDGIRELRRHPALVLLVWALLPLIVALESVNAVEVFLLRDVLGASAFQFGLGEAAAGTGAVVGAFGAGAVHGTRRRILVIVICLSLLPVAQIGQGLAPDFLVFLALGSIVGLTLGLSNALVFTLLMSILADTVRARVLAFVGGASRAMGLIALLLGGTLNATVGPRGAYVVAGVAGLVAVAVAAVRLRPHLRAGAPP</sequence>
<dbReference type="Gene3D" id="1.20.1250.20">
    <property type="entry name" value="MFS general substrate transporter like domains"/>
    <property type="match status" value="1"/>
</dbReference>
<organism evidence="8 9">
    <name type="scientific">Nostocoides australiense Ben110</name>
    <dbReference type="NCBI Taxonomy" id="1193182"/>
    <lineage>
        <taxon>Bacteria</taxon>
        <taxon>Bacillati</taxon>
        <taxon>Actinomycetota</taxon>
        <taxon>Actinomycetes</taxon>
        <taxon>Micrococcales</taxon>
        <taxon>Intrasporangiaceae</taxon>
        <taxon>Nostocoides</taxon>
    </lineage>
</organism>
<gene>
    <name evidence="8" type="ORF">BN11_170013</name>
</gene>
<reference evidence="8 9" key="1">
    <citation type="journal article" date="2013" name="ISME J.">
        <title>A metabolic model for members of the genus Tetrasphaera involved in enhanced biological phosphorus removal.</title>
        <authorList>
            <person name="Kristiansen R."/>
            <person name="Nguyen H.T.T."/>
            <person name="Saunders A.M."/>
            <person name="Nielsen J.L."/>
            <person name="Wimmer R."/>
            <person name="Le V.Q."/>
            <person name="McIlroy S.J."/>
            <person name="Petrovski S."/>
            <person name="Seviour R.J."/>
            <person name="Calteau A."/>
            <person name="Nielsen K.L."/>
            <person name="Nielsen P.H."/>
        </authorList>
    </citation>
    <scope>NUCLEOTIDE SEQUENCE [LARGE SCALE GENOMIC DNA]</scope>
    <source>
        <strain evidence="8 9">Ben110</strain>
    </source>
</reference>
<dbReference type="Proteomes" id="UP000035763">
    <property type="component" value="Unassembled WGS sequence"/>
</dbReference>
<dbReference type="RefSeq" id="WP_162213139.1">
    <property type="nucleotide sequence ID" value="NZ_HG764815.1"/>
</dbReference>
<protein>
    <recommendedName>
        <fullName evidence="7">Major facilitator superfamily (MFS) profile domain-containing protein</fullName>
    </recommendedName>
</protein>
<dbReference type="EMBL" id="CAJA01000079">
    <property type="protein sequence ID" value="CCH72461.1"/>
    <property type="molecule type" value="Genomic_DNA"/>
</dbReference>
<dbReference type="InterPro" id="IPR020846">
    <property type="entry name" value="MFS_dom"/>
</dbReference>
<evidence type="ECO:0000256" key="5">
    <source>
        <dbReference type="ARBA" id="ARBA00023136"/>
    </source>
</evidence>
<evidence type="ECO:0000256" key="1">
    <source>
        <dbReference type="ARBA" id="ARBA00004651"/>
    </source>
</evidence>
<dbReference type="GO" id="GO:0005886">
    <property type="term" value="C:plasma membrane"/>
    <property type="evidence" value="ECO:0007669"/>
    <property type="project" value="UniProtKB-SubCell"/>
</dbReference>
<keyword evidence="2" id="KW-1003">Cell membrane</keyword>
<comment type="caution">
    <text evidence="8">The sequence shown here is derived from an EMBL/GenBank/DDBJ whole genome shotgun (WGS) entry which is preliminary data.</text>
</comment>